<gene>
    <name evidence="4" type="ORF">LWI29_006797</name>
</gene>
<dbReference type="InterPro" id="IPR054722">
    <property type="entry name" value="PolX-like_BBD"/>
</dbReference>
<dbReference type="Gene3D" id="3.30.420.10">
    <property type="entry name" value="Ribonuclease H-like superfamily/Ribonuclease H"/>
    <property type="match status" value="1"/>
</dbReference>
<evidence type="ECO:0000256" key="1">
    <source>
        <dbReference type="ARBA" id="ARBA00022670"/>
    </source>
</evidence>
<reference evidence="4" key="1">
    <citation type="journal article" date="2022" name="Plant J.">
        <title>Strategies of tolerance reflected in two North American maple genomes.</title>
        <authorList>
            <person name="McEvoy S.L."/>
            <person name="Sezen U.U."/>
            <person name="Trouern-Trend A."/>
            <person name="McMahon S.M."/>
            <person name="Schaberg P.G."/>
            <person name="Yang J."/>
            <person name="Wegrzyn J.L."/>
            <person name="Swenson N.G."/>
        </authorList>
    </citation>
    <scope>NUCLEOTIDE SEQUENCE</scope>
    <source>
        <strain evidence="4">NS2018</strain>
    </source>
</reference>
<evidence type="ECO:0000313" key="5">
    <source>
        <dbReference type="Proteomes" id="UP001168877"/>
    </source>
</evidence>
<name>A0AA39RBP7_ACESA</name>
<dbReference type="EMBL" id="JAUESC010000388">
    <property type="protein sequence ID" value="KAK0570810.1"/>
    <property type="molecule type" value="Genomic_DNA"/>
</dbReference>
<dbReference type="GO" id="GO:0008233">
    <property type="term" value="F:peptidase activity"/>
    <property type="evidence" value="ECO:0007669"/>
    <property type="project" value="UniProtKB-KW"/>
</dbReference>
<dbReference type="GO" id="GO:0015074">
    <property type="term" value="P:DNA integration"/>
    <property type="evidence" value="ECO:0007669"/>
    <property type="project" value="InterPro"/>
</dbReference>
<protein>
    <recommendedName>
        <fullName evidence="3">Integrase catalytic domain-containing protein</fullName>
    </recommendedName>
</protein>
<dbReference type="GO" id="GO:0003676">
    <property type="term" value="F:nucleic acid binding"/>
    <property type="evidence" value="ECO:0007669"/>
    <property type="project" value="InterPro"/>
</dbReference>
<keyword evidence="1" id="KW-0645">Protease</keyword>
<evidence type="ECO:0000313" key="4">
    <source>
        <dbReference type="EMBL" id="KAK0570810.1"/>
    </source>
</evidence>
<dbReference type="Proteomes" id="UP001168877">
    <property type="component" value="Unassembled WGS sequence"/>
</dbReference>
<dbReference type="PANTHER" id="PTHR42648">
    <property type="entry name" value="TRANSPOSASE, PUTATIVE-RELATED"/>
    <property type="match status" value="1"/>
</dbReference>
<dbReference type="InterPro" id="IPR012337">
    <property type="entry name" value="RNaseH-like_sf"/>
</dbReference>
<accession>A0AA39RBP7</accession>
<dbReference type="SUPFAM" id="SSF53098">
    <property type="entry name" value="Ribonuclease H-like"/>
    <property type="match status" value="1"/>
</dbReference>
<evidence type="ECO:0000259" key="3">
    <source>
        <dbReference type="PROSITE" id="PS50994"/>
    </source>
</evidence>
<dbReference type="Pfam" id="PF00665">
    <property type="entry name" value="rve"/>
    <property type="match status" value="1"/>
</dbReference>
<dbReference type="Pfam" id="PF22936">
    <property type="entry name" value="Pol_BBD"/>
    <property type="match status" value="1"/>
</dbReference>
<sequence>MKATEGASLSTRTFNGRAQQPKHQGASTSNARGGASRVAHQRGKIMRSLKELEANANGKFLKFIPICHHCYMIGHIRPRCFEYIRKCKLENVFHDMSLNGPRQSSMYGYRNRPRKTLEKHVVEKVDDDLLAKKPNIESKHVRGKSERHVVKNVWIKKDTSKCHVAQYALRANSSYSWYLDSGCSRNMTGNKEFFKNLVLKDGGWVTFGDGTKKQVVGKGTICIPGLPKLRNTLYVDGLQANLISITHLCEIFKEVSFNKDVCTIIDKKGNVVLRVKRSIDNCYCLEMDPLTCNMAHVCNKLDLWHQRLGHMNFKDLKKLEKHGIVRGLPNLGKKLEVVCEPCQLGKQTKVSHKKNSYIATKRPLELVHKDLMGPIQTESINGKKYIFVCVDDFSRFTWVYFLRNKTEAFDYFKNFCNQIQNEKGLGIKKICRIRSDHGTEFENAKFSEFCDGLGISHEFSTPRTPQQNGVVERKNRVLQEMAKVMLNSKKVPRNLWVEAVNTSCYVSTIFQSCIVFVVLEGVTVCNPKTDSKPEFGYPRYG</sequence>
<dbReference type="AlphaFoldDB" id="A0AA39RBP7"/>
<dbReference type="Pfam" id="PF13976">
    <property type="entry name" value="gag_pre-integrs"/>
    <property type="match status" value="1"/>
</dbReference>
<feature type="region of interest" description="Disordered" evidence="2">
    <location>
        <begin position="1"/>
        <end position="38"/>
    </location>
</feature>
<proteinExistence type="predicted"/>
<dbReference type="PROSITE" id="PS50994">
    <property type="entry name" value="INTEGRASE"/>
    <property type="match status" value="1"/>
</dbReference>
<feature type="compositionally biased region" description="Polar residues" evidence="2">
    <location>
        <begin position="7"/>
        <end position="31"/>
    </location>
</feature>
<dbReference type="InterPro" id="IPR036397">
    <property type="entry name" value="RNaseH_sf"/>
</dbReference>
<dbReference type="GO" id="GO:0006508">
    <property type="term" value="P:proteolysis"/>
    <property type="evidence" value="ECO:0007669"/>
    <property type="project" value="UniProtKB-KW"/>
</dbReference>
<dbReference type="InterPro" id="IPR001584">
    <property type="entry name" value="Integrase_cat-core"/>
</dbReference>
<feature type="domain" description="Integrase catalytic" evidence="3">
    <location>
        <begin position="359"/>
        <end position="535"/>
    </location>
</feature>
<organism evidence="4 5">
    <name type="scientific">Acer saccharum</name>
    <name type="common">Sugar maple</name>
    <dbReference type="NCBI Taxonomy" id="4024"/>
    <lineage>
        <taxon>Eukaryota</taxon>
        <taxon>Viridiplantae</taxon>
        <taxon>Streptophyta</taxon>
        <taxon>Embryophyta</taxon>
        <taxon>Tracheophyta</taxon>
        <taxon>Spermatophyta</taxon>
        <taxon>Magnoliopsida</taxon>
        <taxon>eudicotyledons</taxon>
        <taxon>Gunneridae</taxon>
        <taxon>Pentapetalae</taxon>
        <taxon>rosids</taxon>
        <taxon>malvids</taxon>
        <taxon>Sapindales</taxon>
        <taxon>Sapindaceae</taxon>
        <taxon>Hippocastanoideae</taxon>
        <taxon>Acereae</taxon>
        <taxon>Acer</taxon>
    </lineage>
</organism>
<dbReference type="InterPro" id="IPR039537">
    <property type="entry name" value="Retrotran_Ty1/copia-like"/>
</dbReference>
<dbReference type="InterPro" id="IPR025724">
    <property type="entry name" value="GAG-pre-integrase_dom"/>
</dbReference>
<reference evidence="4" key="2">
    <citation type="submission" date="2023-06" db="EMBL/GenBank/DDBJ databases">
        <authorList>
            <person name="Swenson N.G."/>
            <person name="Wegrzyn J.L."/>
            <person name="Mcevoy S.L."/>
        </authorList>
    </citation>
    <scope>NUCLEOTIDE SEQUENCE</scope>
    <source>
        <strain evidence="4">NS2018</strain>
        <tissue evidence="4">Leaf</tissue>
    </source>
</reference>
<dbReference type="PANTHER" id="PTHR42648:SF21">
    <property type="entry name" value="CYSTEINE-RICH RLK (RECEPTOR-LIKE PROTEIN KINASE) 8"/>
    <property type="match status" value="1"/>
</dbReference>
<evidence type="ECO:0000256" key="2">
    <source>
        <dbReference type="SAM" id="MobiDB-lite"/>
    </source>
</evidence>
<comment type="caution">
    <text evidence="4">The sequence shown here is derived from an EMBL/GenBank/DDBJ whole genome shotgun (WGS) entry which is preliminary data.</text>
</comment>
<keyword evidence="1" id="KW-0378">Hydrolase</keyword>
<keyword evidence="5" id="KW-1185">Reference proteome</keyword>